<evidence type="ECO:0000256" key="3">
    <source>
        <dbReference type="ARBA" id="ARBA00022777"/>
    </source>
</evidence>
<feature type="compositionally biased region" description="Basic and acidic residues" evidence="4">
    <location>
        <begin position="903"/>
        <end position="912"/>
    </location>
</feature>
<keyword evidence="1" id="KW-0808">Transferase</keyword>
<dbReference type="PANTHER" id="PTHR23359">
    <property type="entry name" value="NUCLEOTIDE KINASE"/>
    <property type="match status" value="1"/>
</dbReference>
<feature type="compositionally biased region" description="Low complexity" evidence="4">
    <location>
        <begin position="858"/>
        <end position="871"/>
    </location>
</feature>
<organism evidence="5 6">
    <name type="scientific">Holothuria leucospilota</name>
    <name type="common">Black long sea cucumber</name>
    <name type="synonym">Mertensiothuria leucospilota</name>
    <dbReference type="NCBI Taxonomy" id="206669"/>
    <lineage>
        <taxon>Eukaryota</taxon>
        <taxon>Metazoa</taxon>
        <taxon>Echinodermata</taxon>
        <taxon>Eleutherozoa</taxon>
        <taxon>Echinozoa</taxon>
        <taxon>Holothuroidea</taxon>
        <taxon>Aspidochirotacea</taxon>
        <taxon>Aspidochirotida</taxon>
        <taxon>Holothuriidae</taxon>
        <taxon>Holothuria</taxon>
    </lineage>
</organism>
<proteinExistence type="predicted"/>
<gene>
    <name evidence="5" type="ORF">HOLleu_31686</name>
</gene>
<dbReference type="GO" id="GO:0006139">
    <property type="term" value="P:nucleobase-containing compound metabolic process"/>
    <property type="evidence" value="ECO:0007669"/>
    <property type="project" value="InterPro"/>
</dbReference>
<comment type="caution">
    <text evidence="5">The sequence shown here is derived from an EMBL/GenBank/DDBJ whole genome shotgun (WGS) entry which is preliminary data.</text>
</comment>
<feature type="compositionally biased region" description="Acidic residues" evidence="4">
    <location>
        <begin position="1302"/>
        <end position="1321"/>
    </location>
</feature>
<feature type="compositionally biased region" description="Basic and acidic residues" evidence="4">
    <location>
        <begin position="604"/>
        <end position="628"/>
    </location>
</feature>
<feature type="region of interest" description="Disordered" evidence="4">
    <location>
        <begin position="1249"/>
        <end position="1321"/>
    </location>
</feature>
<dbReference type="Pfam" id="PF00406">
    <property type="entry name" value="ADK"/>
    <property type="match status" value="2"/>
</dbReference>
<dbReference type="OrthoDB" id="439792at2759"/>
<feature type="compositionally biased region" description="Basic and acidic residues" evidence="4">
    <location>
        <begin position="873"/>
        <end position="884"/>
    </location>
</feature>
<feature type="region of interest" description="Disordered" evidence="4">
    <location>
        <begin position="533"/>
        <end position="660"/>
    </location>
</feature>
<feature type="compositionally biased region" description="Basic and acidic residues" evidence="4">
    <location>
        <begin position="786"/>
        <end position="804"/>
    </location>
</feature>
<feature type="compositionally biased region" description="Acidic residues" evidence="4">
    <location>
        <begin position="536"/>
        <end position="546"/>
    </location>
</feature>
<feature type="region of interest" description="Disordered" evidence="4">
    <location>
        <begin position="786"/>
        <end position="912"/>
    </location>
</feature>
<feature type="region of interest" description="Disordered" evidence="4">
    <location>
        <begin position="1107"/>
        <end position="1165"/>
    </location>
</feature>
<evidence type="ECO:0000256" key="2">
    <source>
        <dbReference type="ARBA" id="ARBA00022741"/>
    </source>
</evidence>
<dbReference type="EMBL" id="JAIZAY010000016">
    <property type="protein sequence ID" value="KAJ8026758.1"/>
    <property type="molecule type" value="Genomic_DNA"/>
</dbReference>
<feature type="compositionally biased region" description="Acidic residues" evidence="4">
    <location>
        <begin position="1110"/>
        <end position="1126"/>
    </location>
</feature>
<feature type="region of interest" description="Disordered" evidence="4">
    <location>
        <begin position="232"/>
        <end position="286"/>
    </location>
</feature>
<feature type="compositionally biased region" description="Polar residues" evidence="4">
    <location>
        <begin position="631"/>
        <end position="649"/>
    </location>
</feature>
<reference evidence="5" key="1">
    <citation type="submission" date="2021-10" db="EMBL/GenBank/DDBJ databases">
        <title>Tropical sea cucumber genome reveals ecological adaptation and Cuvierian tubules defense mechanism.</title>
        <authorList>
            <person name="Chen T."/>
        </authorList>
    </citation>
    <scope>NUCLEOTIDE SEQUENCE</scope>
    <source>
        <strain evidence="5">Nanhai2018</strain>
        <tissue evidence="5">Muscle</tissue>
    </source>
</reference>
<feature type="compositionally biased region" description="Basic residues" evidence="4">
    <location>
        <begin position="1250"/>
        <end position="1269"/>
    </location>
</feature>
<feature type="region of interest" description="Disordered" evidence="4">
    <location>
        <begin position="1329"/>
        <end position="1348"/>
    </location>
</feature>
<evidence type="ECO:0000256" key="4">
    <source>
        <dbReference type="SAM" id="MobiDB-lite"/>
    </source>
</evidence>
<dbReference type="GO" id="GO:0005524">
    <property type="term" value="F:ATP binding"/>
    <property type="evidence" value="ECO:0007669"/>
    <property type="project" value="InterPro"/>
</dbReference>
<dbReference type="SUPFAM" id="SSF52540">
    <property type="entry name" value="P-loop containing nucleoside triphosphate hydrolases"/>
    <property type="match status" value="4"/>
</dbReference>
<dbReference type="GO" id="GO:0019205">
    <property type="term" value="F:nucleobase-containing compound kinase activity"/>
    <property type="evidence" value="ECO:0007669"/>
    <property type="project" value="InterPro"/>
</dbReference>
<feature type="region of interest" description="Disordered" evidence="4">
    <location>
        <begin position="964"/>
        <end position="995"/>
    </location>
</feature>
<sequence length="2001" mass="228465">MAENEDDVHIEAATPSVTIDMADTRPATQIALDSVTPGFGEKGNDGQAGIELSTSRALSVTSFGESQNNSQTNLQQTDMDPFDEDEVELRFLHSKPTCFIILGKPGAGKTGLARKLAQTWQCQLVNATELILQNIDLQTDLGKKLQEILVKGGAIPEEMAARMIEEKINSPEVTHHGYVIDDFPCMSEEYMKVTDQLALIKNWDLKPDFIINLRIPDKDLINRRSGQRVDPATNHIYTRELWNPDKPAPKPEQEGEGEEEDAEEEEEEEEDEGEEDAAGEEYPEDKVDLTVEMIERLVQRPEDLPVHVMESVKSYKQKLLNMFEDYMADHNQQYLIELDANKSVAQLYRELMMRLNTFTLRRAAVPIRLQNQDEEDIPDDIETEELMRTLSGTNMVAPRYRWRRSKWGRACPVELQRGNVVMGKPEFAVGFLDKIYVMSSPEAMEQFLKNPRPYLISPQPRPPCKLCVVGPPLSGKTSLCHLLAQKFNARVLDVNELIKPRYEAHKAKQVELAKQEAIEAAIANVKAKLKEKEETIAEDSDQEDKAEDEHEKASTLAETEPPPDAPDEEKTPGDEDGTEPKEEEDTEQETAGEQTETADDDEEKGIKSKDGRSEDEAKQAEATDDARPPSRQMTESTAMSQDAPTQSQEPEVDESHPEVVASAQQAELDANNMTYTLAPEQYVDCLEEAINEVHKEIRRRDPNGPIAGGWIVDNFPLTREHWTVLIDRGLAPDEVIYLKDSSEGMTFLLKRWYQLNKEEIDMKVKLRKEQEEREKARILEEARIQEEREKKEEEERLKALKEAEEGGDEEGGEGKEGGEEGEGEVKGEEEGEQEAEKDSEEDKTAEETPRAETEDEAATPAGDTTADAPAEPSEEKPGEDKPDKEPEEPVENPLPPEGPETQQFKDQRMDFEREWPSVQALLTGTINLEPLVVEIENLSIDEVSKIGHNKVEQPYTYRPADYTSMDLDEEDEDAEADGDDEMEEEEDEEVAKNKKKQLGDTKHFCSVAFKEKFVLWPGNPEVGSKYREKVYYFSNQESKDLMMASPNPYVAKGKPFTPPPVRLVMLGPRGAGKTLHGRYLAEKLGIFHIDFKERLQELIIGKTKKKIGPEYEEEEEEPESDDEGEKTEDKDGEKLEEPGTEEAKLAEEADQPEEEGEPEMELTEEEENIKGNLMGEEPLALETVEKIVSEWWNKEPFKGTGFILEGFPRTIEEAQLLADKGLFPDAAIILAVDDGEITNRLLPPKLEKWKQKRDKKLAKKEKKKEKKRKEREAAMNKRRLELQQELDEKKAEKMAQKAAEKDSDESEASDNDEDDEEEEDDIEALLAEEFEEEEEEEEEDEELEEDAEERLRNEIGEIYDDDTNRLASVQETLEEILIPKMELDGGRKPHIVRYTLQQTLQPIVDCRESLFEKVYPIKEHVAQKMLQIGYKHGSQFGRWCPVKLLEGDCIQPMQGVGFPSYPVQYRQHVYFISTQEARDEFVLNPLKYLKQSPPKPVVPIKMAIIGPPKCGKTTLANRFVTEYGMMRLSIGEAIRNVLTQQPQTELAHQINSHLQKGVILPDELAVRALEVSLLDMRASTRGYILDGYPVTKAQVDIMAEYNIIPVVVLELQVDSRELMVRGMKDRHSPVRTLPLHDSAQILAIRIAAWQKEVTAVREWYKEQYSNWVAVDGERSKWWVWNRAVTEGKKSVQRIQDYLQRIAEGKAVSIANLCITPKEFKSRLGNFAQYCPVSLATTGELVDCSSNKSLDLAAEFRGHYYKMENKKKLEEFLAHPEQYVPPQASRQLPTPDLLPKRRTPLEVKTMFPMRLELQGYCPVTYLDGKLRYEALTPGDTELVVEYREKLYCFQSLKKLHKFMRLPEKYYNLELPHKLPPRKEPLMVTSLPMLGYMEQTLSTAITKAMTAAGLFKPKFPFLSASRSALIYVAFHLKAYNPRSSDYVRKKYKRKLQQFEDHCSLIPYLGNNMTKRFREPTERPIDFDHKMITFLNLEGIEPSPTWVA</sequence>
<keyword evidence="6" id="KW-1185">Reference proteome</keyword>
<keyword evidence="3 5" id="KW-0418">Kinase</keyword>
<dbReference type="InterPro" id="IPR027417">
    <property type="entry name" value="P-loop_NTPase"/>
</dbReference>
<feature type="compositionally biased region" description="Basic and acidic residues" evidence="4">
    <location>
        <begin position="1127"/>
        <end position="1147"/>
    </location>
</feature>
<dbReference type="Proteomes" id="UP001152320">
    <property type="component" value="Chromosome 16"/>
</dbReference>
<name>A0A9Q0YQR3_HOLLE</name>
<dbReference type="InterPro" id="IPR000850">
    <property type="entry name" value="Adenylat/UMP-CMP_kin"/>
</dbReference>
<feature type="compositionally biased region" description="Acidic residues" evidence="4">
    <location>
        <begin position="966"/>
        <end position="989"/>
    </location>
</feature>
<protein>
    <submittedName>
        <fullName evidence="5">Adenylate kinase 9</fullName>
    </submittedName>
</protein>
<feature type="compositionally biased region" description="Acidic residues" evidence="4">
    <location>
        <begin position="574"/>
        <end position="603"/>
    </location>
</feature>
<evidence type="ECO:0000256" key="1">
    <source>
        <dbReference type="ARBA" id="ARBA00022679"/>
    </source>
</evidence>
<accession>A0A9Q0YQR3</accession>
<dbReference type="Gene3D" id="3.40.50.300">
    <property type="entry name" value="P-loop containing nucleotide triphosphate hydrolases"/>
    <property type="match status" value="5"/>
</dbReference>
<evidence type="ECO:0000313" key="5">
    <source>
        <dbReference type="EMBL" id="KAJ8026758.1"/>
    </source>
</evidence>
<keyword evidence="2" id="KW-0547">Nucleotide-binding</keyword>
<feature type="compositionally biased region" description="Basic and acidic residues" evidence="4">
    <location>
        <begin position="1270"/>
        <end position="1301"/>
    </location>
</feature>
<feature type="compositionally biased region" description="Basic and acidic residues" evidence="4">
    <location>
        <begin position="812"/>
        <end position="852"/>
    </location>
</feature>
<feature type="compositionally biased region" description="Acidic residues" evidence="4">
    <location>
        <begin position="254"/>
        <end position="283"/>
    </location>
</feature>
<feature type="compositionally biased region" description="Acidic residues" evidence="4">
    <location>
        <begin position="1148"/>
        <end position="1165"/>
    </location>
</feature>
<evidence type="ECO:0000313" key="6">
    <source>
        <dbReference type="Proteomes" id="UP001152320"/>
    </source>
</evidence>